<dbReference type="InterPro" id="IPR045012">
    <property type="entry name" value="NLP"/>
</dbReference>
<keyword evidence="3" id="KW-1185">Reference proteome</keyword>
<dbReference type="InterPro" id="IPR055081">
    <property type="entry name" value="NLP1-9_GAF"/>
</dbReference>
<organism evidence="2 3">
    <name type="scientific">Oldenlandia corymbosa var. corymbosa</name>
    <dbReference type="NCBI Taxonomy" id="529605"/>
    <lineage>
        <taxon>Eukaryota</taxon>
        <taxon>Viridiplantae</taxon>
        <taxon>Streptophyta</taxon>
        <taxon>Embryophyta</taxon>
        <taxon>Tracheophyta</taxon>
        <taxon>Spermatophyta</taxon>
        <taxon>Magnoliopsida</taxon>
        <taxon>eudicotyledons</taxon>
        <taxon>Gunneridae</taxon>
        <taxon>Pentapetalae</taxon>
        <taxon>asterids</taxon>
        <taxon>lamiids</taxon>
        <taxon>Gentianales</taxon>
        <taxon>Rubiaceae</taxon>
        <taxon>Rubioideae</taxon>
        <taxon>Spermacoceae</taxon>
        <taxon>Hedyotis-Oldenlandia complex</taxon>
        <taxon>Oldenlandia</taxon>
    </lineage>
</organism>
<dbReference type="AlphaFoldDB" id="A0AAV1C4L5"/>
<evidence type="ECO:0000313" key="3">
    <source>
        <dbReference type="Proteomes" id="UP001161247"/>
    </source>
</evidence>
<dbReference type="PANTHER" id="PTHR32002:SF62">
    <property type="entry name" value="PROTEIN NLP6-LIKE ISOFORM X1"/>
    <property type="match status" value="1"/>
</dbReference>
<reference evidence="2" key="1">
    <citation type="submission" date="2023-03" db="EMBL/GenBank/DDBJ databases">
        <authorList>
            <person name="Julca I."/>
        </authorList>
    </citation>
    <scope>NUCLEOTIDE SEQUENCE</scope>
</reference>
<sequence>MRSLLLSAKCSRQDVLVQFWAPVTTPGGKKMLTVSQQPFGFGELCNGLCRYRCFCIDQQGFVGEDISQIGPPARVFQQGSPEFCPNIELYTPQEFPMGRYARSCGIVSYRALPLFQIRNHDGSQQQHNCVGVLEILSLGTLVNLELESLQDLGLSRPDSHSDECIRNRQSNLDLKNVWEFMMTEHNLPLIQVWVPCMCDSPGDNNNTSSSRNRILCQFTYSNWCNMKYSRMFDQLTCEAETCFVTNGKSWVGKACSLNKICSFKDTNLFSISDYPLVHLIRSSDVRACLAIPLKLLHPQLPPFIIEVFLPPPDQNWDGNLVALLTLLLSTVARGLIVLEWTPVEGSCVKFAGADGDNYFYFDIIQDGDRALENGREGLQFQQSETFGAVKRLGEFSPMVRLESIGMLTHNFQKLQRILVEAIKSQALKHHN</sequence>
<dbReference type="Pfam" id="PF22922">
    <property type="entry name" value="GAF_NLP"/>
    <property type="match status" value="1"/>
</dbReference>
<dbReference type="GO" id="GO:0003700">
    <property type="term" value="F:DNA-binding transcription factor activity"/>
    <property type="evidence" value="ECO:0007669"/>
    <property type="project" value="InterPro"/>
</dbReference>
<evidence type="ECO:0000259" key="1">
    <source>
        <dbReference type="Pfam" id="PF22922"/>
    </source>
</evidence>
<gene>
    <name evidence="2" type="ORF">OLC1_LOCUS2625</name>
</gene>
<dbReference type="EMBL" id="OX459118">
    <property type="protein sequence ID" value="CAI9090466.1"/>
    <property type="molecule type" value="Genomic_DNA"/>
</dbReference>
<dbReference type="Proteomes" id="UP001161247">
    <property type="component" value="Chromosome 1"/>
</dbReference>
<evidence type="ECO:0000313" key="2">
    <source>
        <dbReference type="EMBL" id="CAI9090466.1"/>
    </source>
</evidence>
<accession>A0AAV1C4L5</accession>
<proteinExistence type="predicted"/>
<feature type="domain" description="NLP1-9 GAF" evidence="1">
    <location>
        <begin position="173"/>
        <end position="331"/>
    </location>
</feature>
<name>A0AAV1C4L5_OLDCO</name>
<protein>
    <submittedName>
        <fullName evidence="2">OLC1v1025243C1</fullName>
    </submittedName>
</protein>
<dbReference type="PANTHER" id="PTHR32002">
    <property type="entry name" value="PROTEIN NLP8"/>
    <property type="match status" value="1"/>
</dbReference>